<reference evidence="1 2" key="1">
    <citation type="journal article" date="2005" name="Science">
        <title>Comparative genomics of trypanosomatid parasitic protozoa.</title>
        <authorList>
            <person name="El-Sayed N.M."/>
            <person name="Myler P.J."/>
            <person name="Blandin G."/>
            <person name="Berriman M."/>
            <person name="Crabtree J."/>
            <person name="Aggarwal G."/>
            <person name="Caler E."/>
            <person name="Renauld H."/>
            <person name="Worthey E.A."/>
            <person name="Hertz-Fowler C."/>
            <person name="Ghedin E."/>
            <person name="Peacock C."/>
            <person name="Bartholomeu D.C."/>
            <person name="Haas B.J."/>
            <person name="Tran A.N."/>
            <person name="Wortman J.R."/>
            <person name="Alsmark U.C."/>
            <person name="Angiuoli S."/>
            <person name="Anupama A."/>
            <person name="Badger J."/>
            <person name="Bringaud F."/>
            <person name="Cadag E."/>
            <person name="Carlton J.M."/>
            <person name="Cerqueira G.C."/>
            <person name="Creasy T."/>
            <person name="Delcher A.L."/>
            <person name="Djikeng A."/>
            <person name="Embley T.M."/>
            <person name="Hauser C."/>
            <person name="Ivens A.C."/>
            <person name="Kummerfeld S.K."/>
            <person name="Pereira-Leal J.B."/>
            <person name="Nilsson D."/>
            <person name="Peterson J."/>
            <person name="Salzberg S.L."/>
            <person name="Shallom J."/>
            <person name="Silva J.C."/>
            <person name="Sundaram J."/>
            <person name="Westenberger S."/>
            <person name="White O."/>
            <person name="Melville S.E."/>
            <person name="Donelson J.E."/>
            <person name="Andersson B."/>
            <person name="Stuart K.D."/>
            <person name="Hall N."/>
        </authorList>
    </citation>
    <scope>NUCLEOTIDE SEQUENCE [LARGE SCALE GENOMIC DNA]</scope>
    <source>
        <strain evidence="1 2">927/4 GUTat10.1</strain>
    </source>
</reference>
<name>Q38FD2_TRYB2</name>
<keyword evidence="2" id="KW-1185">Reference proteome</keyword>
<dbReference type="RefSeq" id="XP_803707.1">
    <property type="nucleotide sequence ID" value="XM_798614.1"/>
</dbReference>
<dbReference type="InParanoid" id="Q38FD2"/>
<accession>Q38FD2</accession>
<dbReference type="AlphaFoldDB" id="Q38FD2"/>
<evidence type="ECO:0000313" key="1">
    <source>
        <dbReference type="EMBL" id="EAN76488.1"/>
    </source>
</evidence>
<dbReference type="PaxDb" id="5691-EAN76488"/>
<organism evidence="1 2">
    <name type="scientific">Trypanosoma brucei brucei (strain 927/4 GUTat10.1)</name>
    <dbReference type="NCBI Taxonomy" id="185431"/>
    <lineage>
        <taxon>Eukaryota</taxon>
        <taxon>Discoba</taxon>
        <taxon>Euglenozoa</taxon>
        <taxon>Kinetoplastea</taxon>
        <taxon>Metakinetoplastina</taxon>
        <taxon>Trypanosomatida</taxon>
        <taxon>Trypanosomatidae</taxon>
        <taxon>Trypanosoma</taxon>
    </lineage>
</organism>
<proteinExistence type="predicted"/>
<sequence length="46" mass="4817">MALTDNTNKLILPSSQNANLSITRATFTPISTQSISHAATTTSVTP</sequence>
<dbReference type="GeneID" id="3660053"/>
<dbReference type="Proteomes" id="UP000008524">
    <property type="component" value="Chromosome 9"/>
</dbReference>
<dbReference type="KEGG" id="tbr:Tb09.160.2640"/>
<reference evidence="1 2" key="2">
    <citation type="journal article" date="2005" name="Science">
        <title>The genome of the African trypanosome Trypanosoma brucei.</title>
        <authorList>
            <person name="Berriman M."/>
            <person name="Ghedin E."/>
            <person name="Hertz-Fowler C."/>
            <person name="Blandin G."/>
            <person name="Renauld H."/>
            <person name="Bartholomeu D.C."/>
            <person name="Lennard N.J."/>
            <person name="Caler E."/>
            <person name="Hamlin N.E."/>
            <person name="Haas B."/>
            <person name="Bohme U."/>
            <person name="Hannick L."/>
            <person name="Aslett M.A."/>
            <person name="Shallom J."/>
            <person name="Marcello L."/>
            <person name="Hou L."/>
            <person name="Wickstead B."/>
            <person name="Alsmark U.C."/>
            <person name="Arrowsmith C."/>
            <person name="Atkin R.J."/>
            <person name="Barron A.J."/>
            <person name="Bringaud F."/>
            <person name="Brooks K."/>
            <person name="Carrington M."/>
            <person name="Cherevach I."/>
            <person name="Chillingworth T.J."/>
            <person name="Churcher C."/>
            <person name="Clark L.N."/>
            <person name="Corton C.H."/>
            <person name="Cronin A."/>
            <person name="Davies R.M."/>
            <person name="Doggett J."/>
            <person name="Djikeng A."/>
            <person name="Feldblyum T."/>
            <person name="Field M.C."/>
            <person name="Fraser A."/>
            <person name="Goodhead I."/>
            <person name="Hance Z."/>
            <person name="Harper D."/>
            <person name="Harris B.R."/>
            <person name="Hauser H."/>
            <person name="Hostetler J."/>
            <person name="Ivens A."/>
            <person name="Jagels K."/>
            <person name="Johnson D."/>
            <person name="Johnson J."/>
            <person name="Jones K."/>
            <person name="Kerhornou A.X."/>
            <person name="Koo H."/>
            <person name="Larke N."/>
            <person name="Landfear S."/>
            <person name="Larkin C."/>
            <person name="Leech V."/>
            <person name="Line A."/>
            <person name="Lord A."/>
            <person name="Macleod A."/>
            <person name="Mooney P.J."/>
            <person name="Moule S."/>
            <person name="Martin D.M."/>
            <person name="Morgan G.W."/>
            <person name="Mungall K."/>
            <person name="Norbertczak H."/>
            <person name="Ormond D."/>
            <person name="Pai G."/>
            <person name="Peacock C.S."/>
            <person name="Peterson J."/>
            <person name="Quail M.A."/>
            <person name="Rabbinowitsch E."/>
            <person name="Rajandream M.A."/>
            <person name="Reitter C."/>
            <person name="Salzberg S.L."/>
            <person name="Sanders M."/>
            <person name="Schobel S."/>
            <person name="Sharp S."/>
            <person name="Simmonds M."/>
            <person name="Simpson A.J."/>
            <person name="Tallon L."/>
            <person name="Turner C.M."/>
            <person name="Tait A."/>
            <person name="Tivey A.R."/>
            <person name="Van Aken S."/>
            <person name="Walker D."/>
            <person name="Wanless D."/>
            <person name="Wang S."/>
            <person name="White B."/>
            <person name="White O."/>
            <person name="Whitehead S."/>
            <person name="Woodward J."/>
            <person name="Wortman J."/>
            <person name="Adams M.D."/>
            <person name="Embley T.M."/>
            <person name="Gull K."/>
            <person name="Ullu E."/>
            <person name="Barry J.D."/>
            <person name="Fairlamb A.H."/>
            <person name="Opperdoes F."/>
            <person name="Barrell B.G."/>
            <person name="Donelson J.E."/>
            <person name="Hall N."/>
            <person name="Fraser C.M."/>
            <person name="Melville S.E."/>
            <person name="El-Sayed N.M."/>
        </authorList>
    </citation>
    <scope>NUCLEOTIDE SEQUENCE [LARGE SCALE GENOMIC DNA]</scope>
    <source>
        <strain evidence="1 2">927/4 GUTat10.1</strain>
    </source>
</reference>
<gene>
    <name evidence="1" type="ORF">Tb09.160.2640</name>
</gene>
<protein>
    <submittedName>
        <fullName evidence="1">Uncharacterized protein</fullName>
    </submittedName>
</protein>
<evidence type="ECO:0000313" key="2">
    <source>
        <dbReference type="Proteomes" id="UP000008524"/>
    </source>
</evidence>
<dbReference type="EMBL" id="CM000207">
    <property type="protein sequence ID" value="EAN76488.1"/>
    <property type="molecule type" value="Genomic_DNA"/>
</dbReference>